<dbReference type="Pfam" id="PF01121">
    <property type="entry name" value="CoaE"/>
    <property type="match status" value="1"/>
</dbReference>
<dbReference type="GO" id="GO:0004140">
    <property type="term" value="F:dephospho-CoA kinase activity"/>
    <property type="evidence" value="ECO:0007669"/>
    <property type="project" value="UniProtKB-EC"/>
</dbReference>
<keyword evidence="3" id="KW-0418">Kinase</keyword>
<keyword evidence="3" id="KW-0808">Transferase</keyword>
<evidence type="ECO:0000256" key="1">
    <source>
        <dbReference type="ARBA" id="ARBA00022741"/>
    </source>
</evidence>
<dbReference type="InterPro" id="IPR001977">
    <property type="entry name" value="Depp_CoAkinase"/>
</dbReference>
<evidence type="ECO:0000256" key="2">
    <source>
        <dbReference type="ARBA" id="ARBA00022840"/>
    </source>
</evidence>
<dbReference type="HAMAP" id="MF_00376">
    <property type="entry name" value="Dephospho_CoA_kinase"/>
    <property type="match status" value="1"/>
</dbReference>
<dbReference type="Gene3D" id="3.40.50.300">
    <property type="entry name" value="P-loop containing nucleotide triphosphate hydrolases"/>
    <property type="match status" value="1"/>
</dbReference>
<gene>
    <name evidence="3" type="primary">coaE_36</name>
    <name evidence="3" type="ORF">SDC9_116793</name>
</gene>
<sequence>MTTEHRQYLKIGLTGGIGSGKTTAAKRFLALGARVYHADEISRRALDPGAVCYDRVVSAFGQEILREDGTIDRKRLGQIVFADAEKLQLLNGIIHPYVIDELFARAEQDLADEENGIAIFEVPLLFESGLHEKMDHNIVVSSTEENRIQRVMERDNLTREQVLSRIRAQMPEEEKLLLADSVLLNDGSAEDLHCQVDALYEMLKAGGTRA</sequence>
<dbReference type="PANTHER" id="PTHR10695">
    <property type="entry name" value="DEPHOSPHO-COA KINASE-RELATED"/>
    <property type="match status" value="1"/>
</dbReference>
<dbReference type="CDD" id="cd02022">
    <property type="entry name" value="DPCK"/>
    <property type="match status" value="1"/>
</dbReference>
<reference evidence="3" key="1">
    <citation type="submission" date="2019-08" db="EMBL/GenBank/DDBJ databases">
        <authorList>
            <person name="Kucharzyk K."/>
            <person name="Murdoch R.W."/>
            <person name="Higgins S."/>
            <person name="Loffler F."/>
        </authorList>
    </citation>
    <scope>NUCLEOTIDE SEQUENCE</scope>
</reference>
<dbReference type="GO" id="GO:0015937">
    <property type="term" value="P:coenzyme A biosynthetic process"/>
    <property type="evidence" value="ECO:0007669"/>
    <property type="project" value="InterPro"/>
</dbReference>
<keyword evidence="2" id="KW-0067">ATP-binding</keyword>
<dbReference type="InterPro" id="IPR027417">
    <property type="entry name" value="P-loop_NTPase"/>
</dbReference>
<dbReference type="EC" id="2.7.1.24" evidence="3"/>
<keyword evidence="1" id="KW-0547">Nucleotide-binding</keyword>
<name>A0A645BX66_9ZZZZ</name>
<proteinExistence type="inferred from homology"/>
<evidence type="ECO:0000313" key="3">
    <source>
        <dbReference type="EMBL" id="MPM69845.1"/>
    </source>
</evidence>
<dbReference type="NCBIfam" id="TIGR00152">
    <property type="entry name" value="dephospho-CoA kinase"/>
    <property type="match status" value="1"/>
</dbReference>
<dbReference type="EMBL" id="VSSQ01023114">
    <property type="protein sequence ID" value="MPM69845.1"/>
    <property type="molecule type" value="Genomic_DNA"/>
</dbReference>
<dbReference type="GO" id="GO:0005524">
    <property type="term" value="F:ATP binding"/>
    <property type="evidence" value="ECO:0007669"/>
    <property type="project" value="UniProtKB-KW"/>
</dbReference>
<dbReference type="PROSITE" id="PS51219">
    <property type="entry name" value="DPCK"/>
    <property type="match status" value="1"/>
</dbReference>
<comment type="caution">
    <text evidence="3">The sequence shown here is derived from an EMBL/GenBank/DDBJ whole genome shotgun (WGS) entry which is preliminary data.</text>
</comment>
<dbReference type="AlphaFoldDB" id="A0A645BX66"/>
<dbReference type="PANTHER" id="PTHR10695:SF46">
    <property type="entry name" value="BIFUNCTIONAL COENZYME A SYNTHASE-RELATED"/>
    <property type="match status" value="1"/>
</dbReference>
<dbReference type="SUPFAM" id="SSF52540">
    <property type="entry name" value="P-loop containing nucleoside triphosphate hydrolases"/>
    <property type="match status" value="1"/>
</dbReference>
<accession>A0A645BX66</accession>
<protein>
    <submittedName>
        <fullName evidence="3">Dephospho-CoA kinase</fullName>
        <ecNumber evidence="3">2.7.1.24</ecNumber>
    </submittedName>
</protein>
<organism evidence="3">
    <name type="scientific">bioreactor metagenome</name>
    <dbReference type="NCBI Taxonomy" id="1076179"/>
    <lineage>
        <taxon>unclassified sequences</taxon>
        <taxon>metagenomes</taxon>
        <taxon>ecological metagenomes</taxon>
    </lineage>
</organism>